<feature type="compositionally biased region" description="Polar residues" evidence="1">
    <location>
        <begin position="168"/>
        <end position="194"/>
    </location>
</feature>
<name>A0A0D2M4U3_HYPSF</name>
<gene>
    <name evidence="2" type="ORF">HYPSUDRAFT_57268</name>
</gene>
<dbReference type="AlphaFoldDB" id="A0A0D2M4U3"/>
<feature type="region of interest" description="Disordered" evidence="1">
    <location>
        <begin position="101"/>
        <end position="136"/>
    </location>
</feature>
<dbReference type="EMBL" id="KN817592">
    <property type="protein sequence ID" value="KJA18173.1"/>
    <property type="molecule type" value="Genomic_DNA"/>
</dbReference>
<feature type="compositionally biased region" description="Polar residues" evidence="1">
    <location>
        <begin position="319"/>
        <end position="339"/>
    </location>
</feature>
<evidence type="ECO:0000256" key="1">
    <source>
        <dbReference type="SAM" id="MobiDB-lite"/>
    </source>
</evidence>
<organism evidence="2 3">
    <name type="scientific">Hypholoma sublateritium (strain FD-334 SS-4)</name>
    <dbReference type="NCBI Taxonomy" id="945553"/>
    <lineage>
        <taxon>Eukaryota</taxon>
        <taxon>Fungi</taxon>
        <taxon>Dikarya</taxon>
        <taxon>Basidiomycota</taxon>
        <taxon>Agaricomycotina</taxon>
        <taxon>Agaricomycetes</taxon>
        <taxon>Agaricomycetidae</taxon>
        <taxon>Agaricales</taxon>
        <taxon>Agaricineae</taxon>
        <taxon>Strophariaceae</taxon>
        <taxon>Hypholoma</taxon>
    </lineage>
</organism>
<feature type="region of interest" description="Disordered" evidence="1">
    <location>
        <begin position="155"/>
        <end position="194"/>
    </location>
</feature>
<evidence type="ECO:0000313" key="3">
    <source>
        <dbReference type="Proteomes" id="UP000054270"/>
    </source>
</evidence>
<evidence type="ECO:0000313" key="2">
    <source>
        <dbReference type="EMBL" id="KJA18173.1"/>
    </source>
</evidence>
<sequence length="401" mass="43688">MSTPAVCPECILLHNGHGIRPRLGPGNSNREEPRAWYKRWFHGPTWTTYAKPAPGLGRMPIIPTKSSRSLSPTLSEQSFGNIIPHSDAMPAQLSDWTASQLTAEGSGGDGKPTTTHDSSNMIIGKEKERSGYLSSGASSRDMALGFYEAANTDEEKPLNIQHPPPIPSTGNDQQISDLTSDSHRSTAQPDGGITSTEYQYHLDLQWQAIVDGEQDLNRPSSLSSSTLSDINSGSYKYTPDKSSLDPDCLNPDYHPSISDIRKNTNYPIHDATCTSPEYDVNDRNSSACSFSEQDPKTTRLHSLVSPQQALFFSPKSCVLSDSSRGPNVTPRSSNSSGSVYTEPRPSRQPQEASVHQEGSILNFAISTLVDEALADYDSSLVDDFAALAEVSKFIAHQQQKI</sequence>
<feature type="region of interest" description="Disordered" evidence="1">
    <location>
        <begin position="318"/>
        <end position="355"/>
    </location>
</feature>
<feature type="compositionally biased region" description="Low complexity" evidence="1">
    <location>
        <begin position="220"/>
        <end position="234"/>
    </location>
</feature>
<protein>
    <submittedName>
        <fullName evidence="2">Uncharacterized protein</fullName>
    </submittedName>
</protein>
<accession>A0A0D2M4U3</accession>
<reference evidence="3" key="1">
    <citation type="submission" date="2014-04" db="EMBL/GenBank/DDBJ databases">
        <title>Evolutionary Origins and Diversification of the Mycorrhizal Mutualists.</title>
        <authorList>
            <consortium name="DOE Joint Genome Institute"/>
            <consortium name="Mycorrhizal Genomics Consortium"/>
            <person name="Kohler A."/>
            <person name="Kuo A."/>
            <person name="Nagy L.G."/>
            <person name="Floudas D."/>
            <person name="Copeland A."/>
            <person name="Barry K.W."/>
            <person name="Cichocki N."/>
            <person name="Veneault-Fourrey C."/>
            <person name="LaButti K."/>
            <person name="Lindquist E.A."/>
            <person name="Lipzen A."/>
            <person name="Lundell T."/>
            <person name="Morin E."/>
            <person name="Murat C."/>
            <person name="Riley R."/>
            <person name="Ohm R."/>
            <person name="Sun H."/>
            <person name="Tunlid A."/>
            <person name="Henrissat B."/>
            <person name="Grigoriev I.V."/>
            <person name="Hibbett D.S."/>
            <person name="Martin F."/>
        </authorList>
    </citation>
    <scope>NUCLEOTIDE SEQUENCE [LARGE SCALE GENOMIC DNA]</scope>
    <source>
        <strain evidence="3">FD-334 SS-4</strain>
    </source>
</reference>
<feature type="region of interest" description="Disordered" evidence="1">
    <location>
        <begin position="217"/>
        <end position="246"/>
    </location>
</feature>
<feature type="compositionally biased region" description="Polar residues" evidence="1">
    <location>
        <begin position="112"/>
        <end position="121"/>
    </location>
</feature>
<proteinExistence type="predicted"/>
<keyword evidence="3" id="KW-1185">Reference proteome</keyword>
<dbReference type="Proteomes" id="UP000054270">
    <property type="component" value="Unassembled WGS sequence"/>
</dbReference>